<feature type="compositionally biased region" description="Acidic residues" evidence="1">
    <location>
        <begin position="379"/>
        <end position="395"/>
    </location>
</feature>
<reference evidence="3" key="1">
    <citation type="journal article" date="2021" name="BMC Genomics">
        <title>Chromosome-level genome assembly and manually-curated proteome of model necrotroph Parastagonospora nodorum Sn15 reveals a genome-wide trove of candidate effector homologs, and redundancy of virulence-related functions within an accessory chromosome.</title>
        <authorList>
            <person name="Bertazzoni S."/>
            <person name="Jones D.A.B."/>
            <person name="Phan H.T."/>
            <person name="Tan K.-C."/>
            <person name="Hane J.K."/>
        </authorList>
    </citation>
    <scope>NUCLEOTIDE SEQUENCE [LARGE SCALE GENOMIC DNA]</scope>
    <source>
        <strain evidence="3">SN15 / ATCC MYA-4574 / FGSC 10173)</strain>
    </source>
</reference>
<dbReference type="EMBL" id="CP069043">
    <property type="protein sequence ID" value="QRD06721.1"/>
    <property type="molecule type" value="Genomic_DNA"/>
</dbReference>
<feature type="region of interest" description="Disordered" evidence="1">
    <location>
        <begin position="114"/>
        <end position="149"/>
    </location>
</feature>
<feature type="compositionally biased region" description="Low complexity" evidence="1">
    <location>
        <begin position="121"/>
        <end position="131"/>
    </location>
</feature>
<organism evidence="2 3">
    <name type="scientific">Phaeosphaeria nodorum (strain SN15 / ATCC MYA-4574 / FGSC 10173)</name>
    <name type="common">Glume blotch fungus</name>
    <name type="synonym">Parastagonospora nodorum</name>
    <dbReference type="NCBI Taxonomy" id="321614"/>
    <lineage>
        <taxon>Eukaryota</taxon>
        <taxon>Fungi</taxon>
        <taxon>Dikarya</taxon>
        <taxon>Ascomycota</taxon>
        <taxon>Pezizomycotina</taxon>
        <taxon>Dothideomycetes</taxon>
        <taxon>Pleosporomycetidae</taxon>
        <taxon>Pleosporales</taxon>
        <taxon>Pleosporineae</taxon>
        <taxon>Phaeosphaeriaceae</taxon>
        <taxon>Parastagonospora</taxon>
    </lineage>
</organism>
<evidence type="ECO:0000313" key="2">
    <source>
        <dbReference type="EMBL" id="QRD06721.1"/>
    </source>
</evidence>
<accession>A0A7U2NQH5</accession>
<evidence type="ECO:0000256" key="1">
    <source>
        <dbReference type="SAM" id="MobiDB-lite"/>
    </source>
</evidence>
<dbReference type="Proteomes" id="UP000663193">
    <property type="component" value="Chromosome 21"/>
</dbReference>
<dbReference type="AlphaFoldDB" id="A0A7U2NQH5"/>
<feature type="compositionally biased region" description="Low complexity" evidence="1">
    <location>
        <begin position="363"/>
        <end position="376"/>
    </location>
</feature>
<keyword evidence="3" id="KW-1185">Reference proteome</keyword>
<name>A0A7U2NQH5_PHANO</name>
<gene>
    <name evidence="2" type="ORF">JI435_136240</name>
</gene>
<proteinExistence type="predicted"/>
<feature type="region of interest" description="Disordered" evidence="1">
    <location>
        <begin position="1"/>
        <end position="100"/>
    </location>
</feature>
<sequence length="395" mass="43414">MRPSPRRNKRAPLRELPSSQASNRVTKKTPKRTPKGRGGDAQGHLSTPPFTSTQSQESQFPFSQPAGGDAQGQLPTPPFTPTQPQESQFPFSQPAGVVQAAPNDLADDDLIEVEDDDEEPPASAQRPPSARNLQFGSRPQPPRLRSESPTSFETLFDARWRVFYTAGPGKNTKPLPGWRNSKWDTRKGSYQVVKDWVTSVVAMQASPMKQMDLQVVIYPVRGQKKYAKIESLHGLEDLHYYTRWAVCMELVNQLAYEHPNDVIQVDFDLTLMPDTAAILASATSTVRQEAQVAGRVADLVATTVQQPSENVRAQLREVREPSYKRKNTGNTAASRDFQQLNQTLSTLATLVMAKMVNDMGSQLPGGLQGLSQRPGGVADDGESLENEGSDGGESM</sequence>
<feature type="compositionally biased region" description="Low complexity" evidence="1">
    <location>
        <begin position="46"/>
        <end position="65"/>
    </location>
</feature>
<protein>
    <submittedName>
        <fullName evidence="2">Uncharacterized protein</fullName>
    </submittedName>
</protein>
<evidence type="ECO:0000313" key="3">
    <source>
        <dbReference type="Proteomes" id="UP000663193"/>
    </source>
</evidence>
<feature type="region of interest" description="Disordered" evidence="1">
    <location>
        <begin position="363"/>
        <end position="395"/>
    </location>
</feature>
<feature type="compositionally biased region" description="Basic residues" evidence="1">
    <location>
        <begin position="1"/>
        <end position="11"/>
    </location>
</feature>
<feature type="compositionally biased region" description="Low complexity" evidence="1">
    <location>
        <begin position="82"/>
        <end position="94"/>
    </location>
</feature>
<dbReference type="VEuPathDB" id="FungiDB:JI435_136240"/>
<feature type="compositionally biased region" description="Basic residues" evidence="1">
    <location>
        <begin position="25"/>
        <end position="35"/>
    </location>
</feature>
<dbReference type="OrthoDB" id="3810166at2759"/>